<proteinExistence type="predicted"/>
<protein>
    <submittedName>
        <fullName evidence="1">Uncharacterized protein</fullName>
    </submittedName>
</protein>
<name>A0A9Q1MRR4_9SOLA</name>
<comment type="caution">
    <text evidence="1">The sequence shown here is derived from an EMBL/GenBank/DDBJ whole genome shotgun (WGS) entry which is preliminary data.</text>
</comment>
<keyword evidence="2" id="KW-1185">Reference proteome</keyword>
<organism evidence="1 2">
    <name type="scientific">Anisodus acutangulus</name>
    <dbReference type="NCBI Taxonomy" id="402998"/>
    <lineage>
        <taxon>Eukaryota</taxon>
        <taxon>Viridiplantae</taxon>
        <taxon>Streptophyta</taxon>
        <taxon>Embryophyta</taxon>
        <taxon>Tracheophyta</taxon>
        <taxon>Spermatophyta</taxon>
        <taxon>Magnoliopsida</taxon>
        <taxon>eudicotyledons</taxon>
        <taxon>Gunneridae</taxon>
        <taxon>Pentapetalae</taxon>
        <taxon>asterids</taxon>
        <taxon>lamiids</taxon>
        <taxon>Solanales</taxon>
        <taxon>Solanaceae</taxon>
        <taxon>Solanoideae</taxon>
        <taxon>Hyoscyameae</taxon>
        <taxon>Anisodus</taxon>
    </lineage>
</organism>
<sequence length="154" mass="17171">MGPTLSSASPSAILNPSNPHLLSSFSNPAAARIPPASERWKVKNNLITKQIKKNDRSGGTPFLIIRVKLLKLIINGISDSALPKLLNVDSKALNPNGITITFTCLKFLITIGPFYYHLFTLHQKSFYLHPLKSWRKPISSHHQSLIRAFFKNGK</sequence>
<dbReference type="EMBL" id="JAJAGQ010000004">
    <property type="protein sequence ID" value="KAJ8566126.1"/>
    <property type="molecule type" value="Genomic_DNA"/>
</dbReference>
<accession>A0A9Q1MRR4</accession>
<gene>
    <name evidence="1" type="ORF">K7X08_030603</name>
</gene>
<evidence type="ECO:0000313" key="2">
    <source>
        <dbReference type="Proteomes" id="UP001152561"/>
    </source>
</evidence>
<evidence type="ECO:0000313" key="1">
    <source>
        <dbReference type="EMBL" id="KAJ8566126.1"/>
    </source>
</evidence>
<dbReference type="Proteomes" id="UP001152561">
    <property type="component" value="Unassembled WGS sequence"/>
</dbReference>
<reference evidence="2" key="1">
    <citation type="journal article" date="2023" name="Proc. Natl. Acad. Sci. U.S.A.">
        <title>Genomic and structural basis for evolution of tropane alkaloid biosynthesis.</title>
        <authorList>
            <person name="Wanga Y.-J."/>
            <person name="Taina T."/>
            <person name="Yua J.-Y."/>
            <person name="Lia J."/>
            <person name="Xua B."/>
            <person name="Chenc J."/>
            <person name="D'Auriad J.C."/>
            <person name="Huanga J.-P."/>
            <person name="Huanga S.-X."/>
        </authorList>
    </citation>
    <scope>NUCLEOTIDE SEQUENCE [LARGE SCALE GENOMIC DNA]</scope>
    <source>
        <strain evidence="2">cv. KIB-2019</strain>
    </source>
</reference>
<dbReference type="AlphaFoldDB" id="A0A9Q1MRR4"/>